<accession>A0AAE0AJG2</accession>
<dbReference type="AlphaFoldDB" id="A0AAE0AJG2"/>
<protein>
    <recommendedName>
        <fullName evidence="4">CCHC-type domain-containing protein</fullName>
    </recommendedName>
</protein>
<dbReference type="EMBL" id="JANJYJ010000004">
    <property type="protein sequence ID" value="KAK3218517.1"/>
    <property type="molecule type" value="Genomic_DNA"/>
</dbReference>
<sequence>MTREIGIFLGKMIGEFWEIDVDPSGECVGKYIWVRAVINIDEPLHRILRVDVLGDGTELTMLMWYEKLPDHYFRCGRIGHVVRDCLEGAAGSGPEDFNLLFGPWLKVASPTKKNDFRQRYEDHESQSSWRGETNAGDHQNRKKRDNLALKGARNKERGHSVGGLTEMVGFPAIPVVEARKV</sequence>
<dbReference type="Proteomes" id="UP001281410">
    <property type="component" value="Unassembled WGS sequence"/>
</dbReference>
<feature type="compositionally biased region" description="Basic and acidic residues" evidence="1">
    <location>
        <begin position="116"/>
        <end position="125"/>
    </location>
</feature>
<comment type="caution">
    <text evidence="2">The sequence shown here is derived from an EMBL/GenBank/DDBJ whole genome shotgun (WGS) entry which is preliminary data.</text>
</comment>
<keyword evidence="3" id="KW-1185">Reference proteome</keyword>
<reference evidence="2" key="1">
    <citation type="journal article" date="2023" name="Plant J.">
        <title>Genome sequences and population genomics provide insights into the demographic history, inbreeding, and mutation load of two 'living fossil' tree species of Dipteronia.</title>
        <authorList>
            <person name="Feng Y."/>
            <person name="Comes H.P."/>
            <person name="Chen J."/>
            <person name="Zhu S."/>
            <person name="Lu R."/>
            <person name="Zhang X."/>
            <person name="Li P."/>
            <person name="Qiu J."/>
            <person name="Olsen K.M."/>
            <person name="Qiu Y."/>
        </authorList>
    </citation>
    <scope>NUCLEOTIDE SEQUENCE</scope>
    <source>
        <strain evidence="2">NBL</strain>
    </source>
</reference>
<evidence type="ECO:0000256" key="1">
    <source>
        <dbReference type="SAM" id="MobiDB-lite"/>
    </source>
</evidence>
<proteinExistence type="predicted"/>
<name>A0AAE0AJG2_9ROSI</name>
<evidence type="ECO:0000313" key="2">
    <source>
        <dbReference type="EMBL" id="KAK3218517.1"/>
    </source>
</evidence>
<organism evidence="2 3">
    <name type="scientific">Dipteronia sinensis</name>
    <dbReference type="NCBI Taxonomy" id="43782"/>
    <lineage>
        <taxon>Eukaryota</taxon>
        <taxon>Viridiplantae</taxon>
        <taxon>Streptophyta</taxon>
        <taxon>Embryophyta</taxon>
        <taxon>Tracheophyta</taxon>
        <taxon>Spermatophyta</taxon>
        <taxon>Magnoliopsida</taxon>
        <taxon>eudicotyledons</taxon>
        <taxon>Gunneridae</taxon>
        <taxon>Pentapetalae</taxon>
        <taxon>rosids</taxon>
        <taxon>malvids</taxon>
        <taxon>Sapindales</taxon>
        <taxon>Sapindaceae</taxon>
        <taxon>Hippocastanoideae</taxon>
        <taxon>Acereae</taxon>
        <taxon>Dipteronia</taxon>
    </lineage>
</organism>
<evidence type="ECO:0008006" key="4">
    <source>
        <dbReference type="Google" id="ProtNLM"/>
    </source>
</evidence>
<gene>
    <name evidence="2" type="ORF">Dsin_012487</name>
</gene>
<evidence type="ECO:0000313" key="3">
    <source>
        <dbReference type="Proteomes" id="UP001281410"/>
    </source>
</evidence>
<feature type="region of interest" description="Disordered" evidence="1">
    <location>
        <begin position="116"/>
        <end position="160"/>
    </location>
</feature>